<reference evidence="2" key="1">
    <citation type="submission" date="2022-07" db="EMBL/GenBank/DDBJ databases">
        <authorList>
            <person name="Macas J."/>
            <person name="Novak P."/>
            <person name="Neumann P."/>
        </authorList>
    </citation>
    <scope>NUCLEOTIDE SEQUENCE</scope>
</reference>
<gene>
    <name evidence="2" type="ORF">CEURO_LOCUS8026</name>
</gene>
<dbReference type="AlphaFoldDB" id="A0A9P0YYG7"/>
<comment type="caution">
    <text evidence="2">The sequence shown here is derived from an EMBL/GenBank/DDBJ whole genome shotgun (WGS) entry which is preliminary data.</text>
</comment>
<organism evidence="2 3">
    <name type="scientific">Cuscuta europaea</name>
    <name type="common">European dodder</name>
    <dbReference type="NCBI Taxonomy" id="41803"/>
    <lineage>
        <taxon>Eukaryota</taxon>
        <taxon>Viridiplantae</taxon>
        <taxon>Streptophyta</taxon>
        <taxon>Embryophyta</taxon>
        <taxon>Tracheophyta</taxon>
        <taxon>Spermatophyta</taxon>
        <taxon>Magnoliopsida</taxon>
        <taxon>eudicotyledons</taxon>
        <taxon>Gunneridae</taxon>
        <taxon>Pentapetalae</taxon>
        <taxon>asterids</taxon>
        <taxon>lamiids</taxon>
        <taxon>Solanales</taxon>
        <taxon>Convolvulaceae</taxon>
        <taxon>Cuscuteae</taxon>
        <taxon>Cuscuta</taxon>
        <taxon>Cuscuta subgen. Cuscuta</taxon>
    </lineage>
</organism>
<evidence type="ECO:0000256" key="1">
    <source>
        <dbReference type="SAM" id="MobiDB-lite"/>
    </source>
</evidence>
<name>A0A9P0YYG7_CUSEU</name>
<evidence type="ECO:0000313" key="2">
    <source>
        <dbReference type="EMBL" id="CAH9081855.1"/>
    </source>
</evidence>
<keyword evidence="3" id="KW-1185">Reference proteome</keyword>
<protein>
    <submittedName>
        <fullName evidence="2">Uncharacterized protein</fullName>
    </submittedName>
</protein>
<dbReference type="Proteomes" id="UP001152484">
    <property type="component" value="Unassembled WGS sequence"/>
</dbReference>
<dbReference type="EMBL" id="CAMAPE010000015">
    <property type="protein sequence ID" value="CAH9081855.1"/>
    <property type="molecule type" value="Genomic_DNA"/>
</dbReference>
<feature type="region of interest" description="Disordered" evidence="1">
    <location>
        <begin position="1"/>
        <end position="40"/>
    </location>
</feature>
<feature type="non-terminal residue" evidence="2">
    <location>
        <position position="1"/>
    </location>
</feature>
<evidence type="ECO:0000313" key="3">
    <source>
        <dbReference type="Proteomes" id="UP001152484"/>
    </source>
</evidence>
<proteinExistence type="predicted"/>
<sequence>MPQNEVFPDDFGEGENKKGLVRRRPNCSDSGEDGGATIPAKMEVRRRREMEVRFQIYNSKIRVAASIDRGRCRSFESTICCLVDNLTSKPVAAAFLFFSYPFE</sequence>
<accession>A0A9P0YYG7</accession>